<dbReference type="GO" id="GO:0008477">
    <property type="term" value="F:purine nucleosidase activity"/>
    <property type="evidence" value="ECO:0007669"/>
    <property type="project" value="TreeGrafter"/>
</dbReference>
<organism evidence="4 5">
    <name type="scientific">Brevibacillus laterosporus LMG 15441</name>
    <dbReference type="NCBI Taxonomy" id="1042163"/>
    <lineage>
        <taxon>Bacteria</taxon>
        <taxon>Bacillati</taxon>
        <taxon>Bacillota</taxon>
        <taxon>Bacilli</taxon>
        <taxon>Bacillales</taxon>
        <taxon>Paenibacillaceae</taxon>
        <taxon>Brevibacillus</taxon>
    </lineage>
</organism>
<evidence type="ECO:0000313" key="4">
    <source>
        <dbReference type="EMBL" id="AIG25344.1"/>
    </source>
</evidence>
<evidence type="ECO:0000256" key="2">
    <source>
        <dbReference type="ARBA" id="ARBA00023295"/>
    </source>
</evidence>
<dbReference type="EC" id="3.2.-.-" evidence="4"/>
<keyword evidence="1 4" id="KW-0378">Hydrolase</keyword>
<dbReference type="PANTHER" id="PTHR12304:SF4">
    <property type="entry name" value="URIDINE NUCLEOSIDASE"/>
    <property type="match status" value="1"/>
</dbReference>
<evidence type="ECO:0000259" key="3">
    <source>
        <dbReference type="Pfam" id="PF01156"/>
    </source>
</evidence>
<proteinExistence type="predicted"/>
<dbReference type="SUPFAM" id="SSF53590">
    <property type="entry name" value="Nucleoside hydrolase"/>
    <property type="match status" value="1"/>
</dbReference>
<dbReference type="RefSeq" id="WP_003335135.1">
    <property type="nucleotide sequence ID" value="NZ_CP007806.1"/>
</dbReference>
<dbReference type="STRING" id="1042163.BRLA_c010040"/>
<reference evidence="4 5" key="1">
    <citation type="journal article" date="2011" name="J. Bacteriol.">
        <title>Genome sequence of Brevibacillus laterosporus LMG 15441, a pathogen of invertebrates.</title>
        <authorList>
            <person name="Djukic M."/>
            <person name="Poehlein A."/>
            <person name="Thurmer A."/>
            <person name="Daniel R."/>
        </authorList>
    </citation>
    <scope>NUCLEOTIDE SEQUENCE [LARGE SCALE GENOMIC DNA]</scope>
    <source>
        <strain evidence="4 5">LMG 15441</strain>
    </source>
</reference>
<dbReference type="InterPro" id="IPR036452">
    <property type="entry name" value="Ribo_hydro-like"/>
</dbReference>
<accession>A0A075R0H0</accession>
<dbReference type="eggNOG" id="COG1957">
    <property type="taxonomic scope" value="Bacteria"/>
</dbReference>
<keyword evidence="5" id="KW-1185">Reference proteome</keyword>
<gene>
    <name evidence="4" type="primary">rihA_2</name>
    <name evidence="4" type="ORF">BRLA_c010040</name>
</gene>
<feature type="domain" description="Inosine/uridine-preferring nucleoside hydrolase" evidence="3">
    <location>
        <begin position="4"/>
        <end position="302"/>
    </location>
</feature>
<dbReference type="Proteomes" id="UP000005850">
    <property type="component" value="Chromosome"/>
</dbReference>
<dbReference type="EMBL" id="CP007806">
    <property type="protein sequence ID" value="AIG25344.1"/>
    <property type="molecule type" value="Genomic_DNA"/>
</dbReference>
<keyword evidence="2 4" id="KW-0326">Glycosidase</keyword>
<dbReference type="GO" id="GO:0006152">
    <property type="term" value="P:purine nucleoside catabolic process"/>
    <property type="evidence" value="ECO:0007669"/>
    <property type="project" value="TreeGrafter"/>
</dbReference>
<evidence type="ECO:0000313" key="5">
    <source>
        <dbReference type="Proteomes" id="UP000005850"/>
    </source>
</evidence>
<dbReference type="InterPro" id="IPR023186">
    <property type="entry name" value="IUNH"/>
</dbReference>
<dbReference type="HOGENOM" id="CLU_036838_2_1_9"/>
<evidence type="ECO:0000256" key="1">
    <source>
        <dbReference type="ARBA" id="ARBA00022801"/>
    </source>
</evidence>
<dbReference type="InterPro" id="IPR001910">
    <property type="entry name" value="Inosine/uridine_hydrolase_dom"/>
</dbReference>
<name>A0A075R0H0_BRELA</name>
<dbReference type="CDD" id="cd02650">
    <property type="entry name" value="nuc_hydro_CaPnhB"/>
    <property type="match status" value="1"/>
</dbReference>
<dbReference type="GO" id="GO:0005829">
    <property type="term" value="C:cytosol"/>
    <property type="evidence" value="ECO:0007669"/>
    <property type="project" value="TreeGrafter"/>
</dbReference>
<dbReference type="Pfam" id="PF01156">
    <property type="entry name" value="IU_nuc_hydro"/>
    <property type="match status" value="1"/>
</dbReference>
<dbReference type="PANTHER" id="PTHR12304">
    <property type="entry name" value="INOSINE-URIDINE PREFERRING NUCLEOSIDE HYDROLASE"/>
    <property type="match status" value="1"/>
</dbReference>
<dbReference type="AlphaFoldDB" id="A0A075R0H0"/>
<dbReference type="KEGG" id="blr:BRLA_c010040"/>
<protein>
    <submittedName>
        <fullName evidence="4">Pyrimidine-specific ribonucleoside hydrolase RihA</fullName>
        <ecNumber evidence="4">3.2.-.-</ecNumber>
    </submittedName>
</protein>
<dbReference type="Gene3D" id="3.90.245.10">
    <property type="entry name" value="Ribonucleoside hydrolase-like"/>
    <property type="match status" value="1"/>
</dbReference>
<sequence length="315" mass="33912">MKYVILDVDTGIDDALALAYAIQSPALHVLGLTTSFGNHVVDITTENTLKVLEILGATDIPVAKGAGKPLLRSPLKANATHIHGEDGIGNTYLPQPKVTAIDQHASDFIIEQVRKYPKQVTLITVASQTNLALAIMKDPEIVSLVKRVVIMGGAVTVPGNVTPVAEANIYTDPEAAELVFQSGIPITLVGLDVTMQTLLTKEHTQMWRESGTPVGKFLASCSEFYMDAYAKINPYLGGCALHDPLAVGVVIDPSFVQASPMYVQVDTEGSASIGRTIGDRRNPPKQSPNMDVCLQVDVNRFVSHFLQQVITKNNI</sequence>